<dbReference type="Proteomes" id="UP000294850">
    <property type="component" value="Unassembled WGS sequence"/>
</dbReference>
<proteinExistence type="predicted"/>
<name>A0A4R5DRW9_9BACT</name>
<dbReference type="SUPFAM" id="SSF51905">
    <property type="entry name" value="FAD/NAD(P)-binding domain"/>
    <property type="match status" value="1"/>
</dbReference>
<gene>
    <name evidence="1" type="ORF">E0F88_04545</name>
</gene>
<accession>A0A4R5DRW9</accession>
<protein>
    <submittedName>
        <fullName evidence="1">Lycopene cyclase</fullName>
    </submittedName>
</protein>
<dbReference type="PANTHER" id="PTHR39757">
    <property type="match status" value="1"/>
</dbReference>
<keyword evidence="2" id="KW-1185">Reference proteome</keyword>
<dbReference type="AlphaFoldDB" id="A0A4R5DRW9"/>
<dbReference type="InterPro" id="IPR036188">
    <property type="entry name" value="FAD/NAD-bd_sf"/>
</dbReference>
<sequence>MQNKNYDIILSGSGMAGLSLVYRALKEGIWKNETILIIDKSRKEKNDRTWCFWQQEAEVSDFEQVIFRRWEKISYFTNSGLHLKLQNGAYLYNMIRSIDFYEHVLNFICQFKNISFLHEEIISIDGGEKFGIVKTTSGNYTARYIFNSVYKKPELKSHNQYFLQHFKGLRIRTTQFKADPGEMYLMDFRTSQQQGATFFYVLPLDKNEIFLEYTIFSKSLLEPEEYDLKIKEYLTEVLEINEYEILESEFGIIPMTDYNFERRAENVINIGVAGGDTRGSSGYTFTNTQKTISKILDSFKNDGHPYFKDETISTKHKLLDATILKVLDENVYNGEEIFSDLFKNVKAESVFAFLDSESSIIQDLTVMRSLKAKHFIGPFIQVIHQKILGR</sequence>
<dbReference type="OrthoDB" id="24355at2"/>
<dbReference type="EMBL" id="SMFL01000002">
    <property type="protein sequence ID" value="TDE17172.1"/>
    <property type="molecule type" value="Genomic_DNA"/>
</dbReference>
<reference evidence="1 2" key="1">
    <citation type="submission" date="2019-03" db="EMBL/GenBank/DDBJ databases">
        <title>Dyadobacter AR-3-6 sp. nov., isolated from arctic soil.</title>
        <authorList>
            <person name="Chaudhary D.K."/>
        </authorList>
    </citation>
    <scope>NUCLEOTIDE SEQUENCE [LARGE SCALE GENOMIC DNA]</scope>
    <source>
        <strain evidence="1 2">AR-3-6</strain>
    </source>
</reference>
<dbReference type="Pfam" id="PF05834">
    <property type="entry name" value="Lycopene_cycl"/>
    <property type="match status" value="1"/>
</dbReference>
<evidence type="ECO:0000313" key="2">
    <source>
        <dbReference type="Proteomes" id="UP000294850"/>
    </source>
</evidence>
<evidence type="ECO:0000313" key="1">
    <source>
        <dbReference type="EMBL" id="TDE17172.1"/>
    </source>
</evidence>
<comment type="caution">
    <text evidence="1">The sequence shown here is derived from an EMBL/GenBank/DDBJ whole genome shotgun (WGS) entry which is preliminary data.</text>
</comment>
<organism evidence="1 2">
    <name type="scientific">Dyadobacter psychrotolerans</name>
    <dbReference type="NCBI Taxonomy" id="2541721"/>
    <lineage>
        <taxon>Bacteria</taxon>
        <taxon>Pseudomonadati</taxon>
        <taxon>Bacteroidota</taxon>
        <taxon>Cytophagia</taxon>
        <taxon>Cytophagales</taxon>
        <taxon>Spirosomataceae</taxon>
        <taxon>Dyadobacter</taxon>
    </lineage>
</organism>
<dbReference type="RefSeq" id="WP_131956936.1">
    <property type="nucleotide sequence ID" value="NZ_SMFL01000002.1"/>
</dbReference>
<dbReference type="PANTHER" id="PTHR39757:SF5">
    <property type="entry name" value="OS02G0190600 PROTEIN"/>
    <property type="match status" value="1"/>
</dbReference>